<proteinExistence type="predicted"/>
<comment type="caution">
    <text evidence="1">The sequence shown here is derived from an EMBL/GenBank/DDBJ whole genome shotgun (WGS) entry which is preliminary data.</text>
</comment>
<evidence type="ECO:0000313" key="1">
    <source>
        <dbReference type="EMBL" id="THF52751.1"/>
    </source>
</evidence>
<dbReference type="RefSeq" id="WP_136401276.1">
    <property type="nucleotide sequence ID" value="NZ_SSNZ01000001.1"/>
</dbReference>
<accession>A0A4S4A2Y7</accession>
<dbReference type="EMBL" id="SSNZ01000001">
    <property type="protein sequence ID" value="THF52751.1"/>
    <property type="molecule type" value="Genomic_DNA"/>
</dbReference>
<evidence type="ECO:0000313" key="2">
    <source>
        <dbReference type="Proteomes" id="UP000307507"/>
    </source>
</evidence>
<dbReference type="Pfam" id="PF18143">
    <property type="entry name" value="HAD_SAK_2"/>
    <property type="match status" value="1"/>
</dbReference>
<keyword evidence="2" id="KW-1185">Reference proteome</keyword>
<protein>
    <recommendedName>
        <fullName evidence="3">NLI interacting factor-like phosphatase</fullName>
    </recommendedName>
</protein>
<organism evidence="1 2">
    <name type="scientific">Flavobacterium supellecticarium</name>
    <dbReference type="NCBI Taxonomy" id="2565924"/>
    <lineage>
        <taxon>Bacteria</taxon>
        <taxon>Pseudomonadati</taxon>
        <taxon>Bacteroidota</taxon>
        <taxon>Flavobacteriia</taxon>
        <taxon>Flavobacteriales</taxon>
        <taxon>Flavobacteriaceae</taxon>
        <taxon>Flavobacterium</taxon>
    </lineage>
</organism>
<evidence type="ECO:0008006" key="3">
    <source>
        <dbReference type="Google" id="ProtNLM"/>
    </source>
</evidence>
<dbReference type="OrthoDB" id="764324at2"/>
<sequence length="152" mass="17848">MKIFLDIDGVMVHANPQRKVDMGQDGFYQFNTIAVTILNEIISKVKKVELILSTSHRFRFPVLEWVEIFKRRMIYTDTISILAIPQEERLTRKTEIVNWMNKCKYSPEEVLIIDDDKSLNGLPQDLKERLLLTNPYTGLNRTSYSDLDRILK</sequence>
<name>A0A4S4A2Y7_9FLAO</name>
<gene>
    <name evidence="1" type="ORF">E6C50_00640</name>
</gene>
<dbReference type="AlphaFoldDB" id="A0A4S4A2Y7"/>
<reference evidence="1 2" key="1">
    <citation type="submission" date="2019-04" db="EMBL/GenBank/DDBJ databases">
        <title>Flavobacterium sp. nov. isolated from construction timber.</title>
        <authorList>
            <person name="Lin S.-Y."/>
            <person name="Chang C.-T."/>
            <person name="Young C.-C."/>
        </authorList>
    </citation>
    <scope>NUCLEOTIDE SEQUENCE [LARGE SCALE GENOMIC DNA]</scope>
    <source>
        <strain evidence="1 2">CC-CTC003</strain>
    </source>
</reference>
<dbReference type="Proteomes" id="UP000307507">
    <property type="component" value="Unassembled WGS sequence"/>
</dbReference>